<dbReference type="InterPro" id="IPR003615">
    <property type="entry name" value="HNH_nuc"/>
</dbReference>
<dbReference type="Proteomes" id="UP000031488">
    <property type="component" value="Unassembled WGS sequence"/>
</dbReference>
<evidence type="ECO:0000313" key="2">
    <source>
        <dbReference type="EMBL" id="KHS52543.1"/>
    </source>
</evidence>
<dbReference type="SUPFAM" id="SSF54060">
    <property type="entry name" value="His-Me finger endonucleases"/>
    <property type="match status" value="1"/>
</dbReference>
<comment type="caution">
    <text evidence="2">The sequence shown here is derived from an EMBL/GenBank/DDBJ whole genome shotgun (WGS) entry which is preliminary data.</text>
</comment>
<keyword evidence="3" id="KW-1185">Reference proteome</keyword>
<evidence type="ECO:0000313" key="3">
    <source>
        <dbReference type="Proteomes" id="UP000031488"/>
    </source>
</evidence>
<feature type="domain" description="HNH nuclease" evidence="1">
    <location>
        <begin position="80"/>
        <end position="108"/>
    </location>
</feature>
<dbReference type="InterPro" id="IPR044925">
    <property type="entry name" value="His-Me_finger_sf"/>
</dbReference>
<reference evidence="2 3" key="1">
    <citation type="submission" date="2014-11" db="EMBL/GenBank/DDBJ databases">
        <title>Draft Genome Sequence of Brevibacterium linens AE038-8.</title>
        <authorList>
            <person name="Maizel D."/>
            <person name="Utturkar S.M."/>
            <person name="Brown S.D."/>
            <person name="Ferrero M."/>
            <person name="Rosen B.P."/>
        </authorList>
    </citation>
    <scope>NUCLEOTIDE SEQUENCE [LARGE SCALE GENOMIC DNA]</scope>
    <source>
        <strain evidence="2 3">AE038-8</strain>
    </source>
</reference>
<protein>
    <recommendedName>
        <fullName evidence="1">HNH nuclease domain-containing protein</fullName>
    </recommendedName>
</protein>
<dbReference type="AlphaFoldDB" id="A0A0B9AT45"/>
<dbReference type="Pfam" id="PF13392">
    <property type="entry name" value="HNH_3"/>
    <property type="match status" value="1"/>
</dbReference>
<organism evidence="2 3">
    <name type="scientific">Brevibacterium linens</name>
    <dbReference type="NCBI Taxonomy" id="1703"/>
    <lineage>
        <taxon>Bacteria</taxon>
        <taxon>Bacillati</taxon>
        <taxon>Actinomycetota</taxon>
        <taxon>Actinomycetes</taxon>
        <taxon>Micrococcales</taxon>
        <taxon>Brevibacteriaceae</taxon>
        <taxon>Brevibacterium</taxon>
    </lineage>
</organism>
<dbReference type="EMBL" id="JTJZ01000018">
    <property type="protein sequence ID" value="KHS52543.1"/>
    <property type="molecule type" value="Genomic_DNA"/>
</dbReference>
<sequence length="108" mass="12290">MTKRTCSVDGCHRSIRSREVCVVHFLDVLTAEERQQRLDRAHANFWSKVHKTGEFWEWAGALYGNGYGAFRGPDGRVTVAHRYAFEEAFGAIDAKADIDHRCGNTRDC</sequence>
<name>A0A0B9AT45_BRELN</name>
<evidence type="ECO:0000259" key="1">
    <source>
        <dbReference type="Pfam" id="PF13392"/>
    </source>
</evidence>
<proteinExistence type="predicted"/>
<gene>
    <name evidence="2" type="ORF">AE0388_1526</name>
</gene>
<accession>A0A0B9AT45</accession>